<dbReference type="Pfam" id="PF13620">
    <property type="entry name" value="CarboxypepD_reg"/>
    <property type="match status" value="1"/>
</dbReference>
<keyword evidence="3" id="KW-1185">Reference proteome</keyword>
<dbReference type="Gene3D" id="2.60.40.1120">
    <property type="entry name" value="Carboxypeptidase-like, regulatory domain"/>
    <property type="match status" value="1"/>
</dbReference>
<dbReference type="InterPro" id="IPR013784">
    <property type="entry name" value="Carb-bd-like_fold"/>
</dbReference>
<dbReference type="Proteomes" id="UP001333996">
    <property type="component" value="Unassembled WGS sequence"/>
</dbReference>
<name>A0ABU7FV86_9ACTN</name>
<reference evidence="2" key="1">
    <citation type="submission" date="2024-01" db="EMBL/GenBank/DDBJ databases">
        <title>First draft genome sequence data of TA4-1, the type strain of Gram-positive actinobacterium Streptomyces chiangmaiensis.</title>
        <authorList>
            <person name="Yasawong M."/>
            <person name="Nantapong N."/>
        </authorList>
    </citation>
    <scope>NUCLEOTIDE SEQUENCE</scope>
    <source>
        <strain evidence="2">TA4-1</strain>
    </source>
</reference>
<evidence type="ECO:0000313" key="2">
    <source>
        <dbReference type="EMBL" id="MED7827984.1"/>
    </source>
</evidence>
<feature type="region of interest" description="Disordered" evidence="1">
    <location>
        <begin position="1"/>
        <end position="20"/>
    </location>
</feature>
<evidence type="ECO:0000256" key="1">
    <source>
        <dbReference type="SAM" id="MobiDB-lite"/>
    </source>
</evidence>
<organism evidence="2 3">
    <name type="scientific">Streptomyces chiangmaiensis</name>
    <dbReference type="NCBI Taxonomy" id="766497"/>
    <lineage>
        <taxon>Bacteria</taxon>
        <taxon>Bacillati</taxon>
        <taxon>Actinomycetota</taxon>
        <taxon>Actinomycetes</taxon>
        <taxon>Kitasatosporales</taxon>
        <taxon>Streptomycetaceae</taxon>
        <taxon>Streptomyces</taxon>
    </lineage>
</organism>
<evidence type="ECO:0000313" key="3">
    <source>
        <dbReference type="Proteomes" id="UP001333996"/>
    </source>
</evidence>
<dbReference type="SUPFAM" id="SSF49452">
    <property type="entry name" value="Starch-binding domain-like"/>
    <property type="match status" value="1"/>
</dbReference>
<comment type="caution">
    <text evidence="2">The sequence shown here is derived from an EMBL/GenBank/DDBJ whole genome shotgun (WGS) entry which is preliminary data.</text>
</comment>
<protein>
    <submittedName>
        <fullName evidence="2">Carboxypeptidase regulatory-like domain-containing protein</fullName>
    </submittedName>
</protein>
<accession>A0ABU7FV86</accession>
<dbReference type="RefSeq" id="WP_329512348.1">
    <property type="nucleotide sequence ID" value="NZ_BAAAYZ010000168.1"/>
</dbReference>
<proteinExistence type="predicted"/>
<gene>
    <name evidence="2" type="ORF">VXC91_40390</name>
</gene>
<dbReference type="EMBL" id="JAYWVC010000295">
    <property type="protein sequence ID" value="MED7827984.1"/>
    <property type="molecule type" value="Genomic_DNA"/>
</dbReference>
<sequence length="325" mass="33356">MSRVRHAVGPIGSRPGHRRSVRGAAIAAATALSSTTTGSATFSFPFPVTLYGRTYRSATATTEGTLNFGTSSTSSANTTLPNGANPNGSLYPFWDNMTVDAEAGVYWAARGTAPHRQIVVEWRNVRFSSAATSRVTFAAVIGEDGSVSYHYKDIGTGNFEDGDGATIGLENETGTDALLFSYNQPAVTDGMNIFFRTTKTGVVSGTVTDANDGEGVGDGTVTVSKDGAAIATATTGADGQYLVSVPAGAEATEYDVTVTADHYSTTTSRSSVTAAGIKVADAVLTTGVVTAGTGTYELIQPAGQTRTRALTMPSGTRCSSASCSA</sequence>